<feature type="transmembrane region" description="Helical" evidence="11">
    <location>
        <begin position="132"/>
        <end position="153"/>
    </location>
</feature>
<dbReference type="PROSITE" id="PS50920">
    <property type="entry name" value="SOLCAR"/>
    <property type="match status" value="2"/>
</dbReference>
<dbReference type="InterPro" id="IPR052217">
    <property type="entry name" value="Mito/Peroxisomal_Carrier"/>
</dbReference>
<keyword evidence="7 9" id="KW-0472">Membrane</keyword>
<dbReference type="Proteomes" id="UP000198406">
    <property type="component" value="Unassembled WGS sequence"/>
</dbReference>
<keyword evidence="13" id="KW-1185">Reference proteome</keyword>
<organism evidence="12 13">
    <name type="scientific">Fistulifera solaris</name>
    <name type="common">Oleaginous diatom</name>
    <dbReference type="NCBI Taxonomy" id="1519565"/>
    <lineage>
        <taxon>Eukaryota</taxon>
        <taxon>Sar</taxon>
        <taxon>Stramenopiles</taxon>
        <taxon>Ochrophyta</taxon>
        <taxon>Bacillariophyta</taxon>
        <taxon>Bacillariophyceae</taxon>
        <taxon>Bacillariophycidae</taxon>
        <taxon>Naviculales</taxon>
        <taxon>Naviculaceae</taxon>
        <taxon>Fistulifera</taxon>
    </lineage>
</organism>
<evidence type="ECO:0000256" key="1">
    <source>
        <dbReference type="ARBA" id="ARBA00004585"/>
    </source>
</evidence>
<accession>A0A1Z5J8D4</accession>
<dbReference type="GO" id="GO:0015230">
    <property type="term" value="F:FAD transmembrane transporter activity"/>
    <property type="evidence" value="ECO:0007669"/>
    <property type="project" value="TreeGrafter"/>
</dbReference>
<dbReference type="AlphaFoldDB" id="A0A1Z5J8D4"/>
<dbReference type="GO" id="GO:0005347">
    <property type="term" value="F:ATP transmembrane transporter activity"/>
    <property type="evidence" value="ECO:0007669"/>
    <property type="project" value="TreeGrafter"/>
</dbReference>
<evidence type="ECO:0000313" key="12">
    <source>
        <dbReference type="EMBL" id="GAX10031.1"/>
    </source>
</evidence>
<evidence type="ECO:0000256" key="2">
    <source>
        <dbReference type="ARBA" id="ARBA00006375"/>
    </source>
</evidence>
<dbReference type="InterPro" id="IPR023395">
    <property type="entry name" value="MCP_dom_sf"/>
</dbReference>
<proteinExistence type="inferred from homology"/>
<dbReference type="EMBL" id="BDSP01000014">
    <property type="protein sequence ID" value="GAX10031.1"/>
    <property type="molecule type" value="Genomic_DNA"/>
</dbReference>
<dbReference type="GO" id="GO:0015228">
    <property type="term" value="F:coenzyme A transmembrane transporter activity"/>
    <property type="evidence" value="ECO:0007669"/>
    <property type="project" value="TreeGrafter"/>
</dbReference>
<evidence type="ECO:0000256" key="9">
    <source>
        <dbReference type="PROSITE-ProRule" id="PRU00282"/>
    </source>
</evidence>
<keyword evidence="5" id="KW-0677">Repeat</keyword>
<comment type="similarity">
    <text evidence="2 10">Belongs to the mitochondrial carrier (TC 2.A.29) family.</text>
</comment>
<sequence>MVQIDTAAMPAFVHAIGGSLGSASALLLLYPLERAKIELQYRAGGHEPLPSKEKSLEKSGEVSMQDDNAFSTTLEGEGGTWNYVMTEEQPVSSESSSPSALTGVEKPSTMKQGELLHCLNELRLRNELYRGVGPIVSTLAVSNFVFFYVTQWMKQFWRAESSNARLLLSLFCAGTCNVLVTNPLWVTNLRIMTSRDDTKQLWTELRNIYKEEGWEPLWAGTGSSILLVSNPVIQFFIYDHLRLSHQRPWRAFWTGAVSKAVATILTYPLQLTQAVMRLHRQKYSSLMDCFIQLYKKEGLPGWYVGMRAKMLQTVLTAAFTFLTYEQILGAVQAAHLSLIDTRIRTSQ</sequence>
<feature type="transmembrane region" description="Helical" evidence="11">
    <location>
        <begin position="12"/>
        <end position="32"/>
    </location>
</feature>
<feature type="repeat" description="Solcar" evidence="9">
    <location>
        <begin position="161"/>
        <end position="244"/>
    </location>
</feature>
<feature type="transmembrane region" description="Helical" evidence="11">
    <location>
        <begin position="165"/>
        <end position="185"/>
    </location>
</feature>
<dbReference type="PANTHER" id="PTHR45939:SF5">
    <property type="entry name" value="PEROXISOMAL MEMBRANE PROTEIN PMP34"/>
    <property type="match status" value="1"/>
</dbReference>
<evidence type="ECO:0000256" key="11">
    <source>
        <dbReference type="SAM" id="Phobius"/>
    </source>
</evidence>
<dbReference type="Pfam" id="PF00153">
    <property type="entry name" value="Mito_carr"/>
    <property type="match status" value="2"/>
</dbReference>
<dbReference type="InParanoid" id="A0A1Z5J8D4"/>
<evidence type="ECO:0000256" key="7">
    <source>
        <dbReference type="ARBA" id="ARBA00023136"/>
    </source>
</evidence>
<protein>
    <submittedName>
        <fullName evidence="12">Solute carrier family 25 (Peroxisomal adenine nucleotide transporter), member 17</fullName>
    </submittedName>
</protein>
<feature type="repeat" description="Solcar" evidence="9">
    <location>
        <begin position="246"/>
        <end position="330"/>
    </location>
</feature>
<dbReference type="GO" id="GO:0015217">
    <property type="term" value="F:ADP transmembrane transporter activity"/>
    <property type="evidence" value="ECO:0007669"/>
    <property type="project" value="TreeGrafter"/>
</dbReference>
<evidence type="ECO:0000256" key="5">
    <source>
        <dbReference type="ARBA" id="ARBA00022737"/>
    </source>
</evidence>
<evidence type="ECO:0000313" key="13">
    <source>
        <dbReference type="Proteomes" id="UP000198406"/>
    </source>
</evidence>
<keyword evidence="3 10" id="KW-0813">Transport</keyword>
<dbReference type="GO" id="GO:0051724">
    <property type="term" value="F:NAD transmembrane transporter activity"/>
    <property type="evidence" value="ECO:0007669"/>
    <property type="project" value="TreeGrafter"/>
</dbReference>
<dbReference type="GO" id="GO:0080122">
    <property type="term" value="F:AMP transmembrane transporter activity"/>
    <property type="evidence" value="ECO:0007669"/>
    <property type="project" value="TreeGrafter"/>
</dbReference>
<comment type="caution">
    <text evidence="12">The sequence shown here is derived from an EMBL/GenBank/DDBJ whole genome shotgun (WGS) entry which is preliminary data.</text>
</comment>
<keyword evidence="4 9" id="KW-0812">Transmembrane</keyword>
<evidence type="ECO:0000256" key="8">
    <source>
        <dbReference type="ARBA" id="ARBA00023140"/>
    </source>
</evidence>
<comment type="subcellular location">
    <subcellularLocation>
        <location evidence="1">Peroxisome membrane</location>
        <topology evidence="1">Multi-pass membrane protein</topology>
    </subcellularLocation>
</comment>
<evidence type="ECO:0000256" key="6">
    <source>
        <dbReference type="ARBA" id="ARBA00022989"/>
    </source>
</evidence>
<reference evidence="12 13" key="1">
    <citation type="journal article" date="2015" name="Plant Cell">
        <title>Oil accumulation by the oleaginous diatom Fistulifera solaris as revealed by the genome and transcriptome.</title>
        <authorList>
            <person name="Tanaka T."/>
            <person name="Maeda Y."/>
            <person name="Veluchamy A."/>
            <person name="Tanaka M."/>
            <person name="Abida H."/>
            <person name="Marechal E."/>
            <person name="Bowler C."/>
            <person name="Muto M."/>
            <person name="Sunaga Y."/>
            <person name="Tanaka M."/>
            <person name="Yoshino T."/>
            <person name="Taniguchi T."/>
            <person name="Fukuda Y."/>
            <person name="Nemoto M."/>
            <person name="Matsumoto M."/>
            <person name="Wong P.S."/>
            <person name="Aburatani S."/>
            <person name="Fujibuchi W."/>
        </authorList>
    </citation>
    <scope>NUCLEOTIDE SEQUENCE [LARGE SCALE GENOMIC DNA]</scope>
    <source>
        <strain evidence="12 13">JPCC DA0580</strain>
    </source>
</reference>
<evidence type="ECO:0000256" key="10">
    <source>
        <dbReference type="RuleBase" id="RU000488"/>
    </source>
</evidence>
<dbReference type="OrthoDB" id="10266426at2759"/>
<dbReference type="GO" id="GO:0005778">
    <property type="term" value="C:peroxisomal membrane"/>
    <property type="evidence" value="ECO:0007669"/>
    <property type="project" value="UniProtKB-SubCell"/>
</dbReference>
<keyword evidence="6 11" id="KW-1133">Transmembrane helix</keyword>
<dbReference type="InterPro" id="IPR018108">
    <property type="entry name" value="MCP_transmembrane"/>
</dbReference>
<gene>
    <name evidence="12" type="ORF">FisN_25Lh120</name>
</gene>
<keyword evidence="8" id="KW-0576">Peroxisome</keyword>
<dbReference type="PANTHER" id="PTHR45939">
    <property type="entry name" value="PEROXISOMAL MEMBRANE PROTEIN PMP34-RELATED"/>
    <property type="match status" value="1"/>
</dbReference>
<evidence type="ECO:0000256" key="3">
    <source>
        <dbReference type="ARBA" id="ARBA00022448"/>
    </source>
</evidence>
<dbReference type="Gene3D" id="1.50.40.10">
    <property type="entry name" value="Mitochondrial carrier domain"/>
    <property type="match status" value="1"/>
</dbReference>
<dbReference type="GO" id="GO:0044610">
    <property type="term" value="F:FMN transmembrane transporter activity"/>
    <property type="evidence" value="ECO:0007669"/>
    <property type="project" value="TreeGrafter"/>
</dbReference>
<evidence type="ECO:0000256" key="4">
    <source>
        <dbReference type="ARBA" id="ARBA00022692"/>
    </source>
</evidence>
<name>A0A1Z5J8D4_FISSO</name>
<dbReference type="SUPFAM" id="SSF103506">
    <property type="entry name" value="Mitochondrial carrier"/>
    <property type="match status" value="1"/>
</dbReference>